<feature type="modified residue" description="N6-(pyridoxal phosphate)lysine" evidence="5 7">
    <location>
        <position position="53"/>
    </location>
</feature>
<dbReference type="GO" id="GO:0009089">
    <property type="term" value="P:lysine biosynthetic process via diaminopimelate"/>
    <property type="evidence" value="ECO:0007669"/>
    <property type="project" value="UniProtKB-UniRule"/>
</dbReference>
<feature type="binding site" evidence="5">
    <location>
        <position position="348"/>
    </location>
    <ligand>
        <name>substrate</name>
    </ligand>
</feature>
<evidence type="ECO:0000256" key="4">
    <source>
        <dbReference type="ARBA" id="ARBA00023239"/>
    </source>
</evidence>
<feature type="binding site" evidence="5">
    <location>
        <position position="376"/>
    </location>
    <ligand>
        <name>substrate</name>
    </ligand>
</feature>
<dbReference type="GO" id="GO:0008836">
    <property type="term" value="F:diaminopimelate decarboxylase activity"/>
    <property type="evidence" value="ECO:0007669"/>
    <property type="project" value="UniProtKB-UniRule"/>
</dbReference>
<reference evidence="11 12" key="1">
    <citation type="submission" date="2019-07" db="EMBL/GenBank/DDBJ databases">
        <title>Genome sequence of Acholeplasma laidlawii strain with increased resistance to erythromycin.</title>
        <authorList>
            <person name="Medvedeva E.S."/>
            <person name="Baranova N.B."/>
            <person name="Siniagina M.N."/>
            <person name="Mouzykantov A."/>
            <person name="Chernova O.A."/>
            <person name="Chernov V.M."/>
        </authorList>
    </citation>
    <scope>NUCLEOTIDE SEQUENCE [LARGE SCALE GENOMIC DNA]</scope>
    <source>
        <strain evidence="11 12">PG8REry</strain>
    </source>
</reference>
<gene>
    <name evidence="5 11" type="primary">lysA</name>
    <name evidence="11" type="ORF">FNV44_01655</name>
</gene>
<evidence type="ECO:0000256" key="6">
    <source>
        <dbReference type="NCBIfam" id="TIGR01048"/>
    </source>
</evidence>
<feature type="binding site" evidence="5">
    <location>
        <position position="320"/>
    </location>
    <ligand>
        <name>substrate</name>
    </ligand>
</feature>
<dbReference type="InterPro" id="IPR029066">
    <property type="entry name" value="PLP-binding_barrel"/>
</dbReference>
<protein>
    <recommendedName>
        <fullName evidence="5 6">Diaminopimelate decarboxylase</fullName>
        <shortName evidence="5">DAP decarboxylase</shortName>
        <shortName evidence="5">DAPDC</shortName>
        <ecNumber evidence="5 6">4.1.1.20</ecNumber>
    </recommendedName>
</protein>
<dbReference type="InterPro" id="IPR009006">
    <property type="entry name" value="Ala_racemase/Decarboxylase_C"/>
</dbReference>
<feature type="binding site" evidence="5">
    <location>
        <position position="234"/>
    </location>
    <ligand>
        <name>pyridoxal 5'-phosphate</name>
        <dbReference type="ChEBI" id="CHEBI:597326"/>
    </ligand>
</feature>
<dbReference type="UniPathway" id="UPA00034">
    <property type="reaction ID" value="UER00027"/>
</dbReference>
<dbReference type="EMBL" id="VKID01000001">
    <property type="protein sequence ID" value="TRX99770.1"/>
    <property type="molecule type" value="Genomic_DNA"/>
</dbReference>
<evidence type="ECO:0000259" key="10">
    <source>
        <dbReference type="Pfam" id="PF02784"/>
    </source>
</evidence>
<name>A0A553IHT9_ACHLA</name>
<evidence type="ECO:0000256" key="5">
    <source>
        <dbReference type="HAMAP-Rule" id="MF_02120"/>
    </source>
</evidence>
<dbReference type="SUPFAM" id="SSF51419">
    <property type="entry name" value="PLP-binding barrel"/>
    <property type="match status" value="1"/>
</dbReference>
<dbReference type="Gene3D" id="2.40.37.10">
    <property type="entry name" value="Lyase, Ornithine Decarboxylase, Chain A, domain 1"/>
    <property type="match status" value="1"/>
</dbReference>
<dbReference type="GO" id="GO:0030170">
    <property type="term" value="F:pyridoxal phosphate binding"/>
    <property type="evidence" value="ECO:0007669"/>
    <property type="project" value="UniProtKB-UniRule"/>
</dbReference>
<comment type="cofactor">
    <cofactor evidence="1 5 7 8">
        <name>pyridoxal 5'-phosphate</name>
        <dbReference type="ChEBI" id="CHEBI:597326"/>
    </cofactor>
</comment>
<dbReference type="Pfam" id="PF00278">
    <property type="entry name" value="Orn_DAP_Arg_deC"/>
    <property type="match status" value="1"/>
</dbReference>
<dbReference type="InterPro" id="IPR022644">
    <property type="entry name" value="De-COase2_N"/>
</dbReference>
<evidence type="ECO:0000256" key="2">
    <source>
        <dbReference type="ARBA" id="ARBA00022793"/>
    </source>
</evidence>
<dbReference type="InterPro" id="IPR022643">
    <property type="entry name" value="De-COase2_C"/>
</dbReference>
<evidence type="ECO:0000256" key="3">
    <source>
        <dbReference type="ARBA" id="ARBA00022898"/>
    </source>
</evidence>
<dbReference type="Gene3D" id="3.20.20.10">
    <property type="entry name" value="Alanine racemase"/>
    <property type="match status" value="1"/>
</dbReference>
<accession>A0A553IHT9</accession>
<dbReference type="FunFam" id="3.20.20.10:FF:000003">
    <property type="entry name" value="Diaminopimelate decarboxylase"/>
    <property type="match status" value="1"/>
</dbReference>
<dbReference type="SUPFAM" id="SSF50621">
    <property type="entry name" value="Alanine racemase C-terminal domain-like"/>
    <property type="match status" value="1"/>
</dbReference>
<feature type="binding site" evidence="5">
    <location>
        <position position="279"/>
    </location>
    <ligand>
        <name>substrate</name>
    </ligand>
</feature>
<feature type="binding site" evidence="5">
    <location>
        <position position="376"/>
    </location>
    <ligand>
        <name>pyridoxal 5'-phosphate</name>
        <dbReference type="ChEBI" id="CHEBI:597326"/>
    </ligand>
</feature>
<evidence type="ECO:0000313" key="11">
    <source>
        <dbReference type="EMBL" id="TRX99770.1"/>
    </source>
</evidence>
<comment type="function">
    <text evidence="5">Specifically catalyzes the decarboxylation of meso-diaminopimelate (meso-DAP) to L-lysine.</text>
</comment>
<evidence type="ECO:0000313" key="12">
    <source>
        <dbReference type="Proteomes" id="UP000315938"/>
    </source>
</evidence>
<dbReference type="PROSITE" id="PS00878">
    <property type="entry name" value="ODR_DC_2_1"/>
    <property type="match status" value="1"/>
</dbReference>
<feature type="binding site" evidence="5">
    <location>
        <position position="316"/>
    </location>
    <ligand>
        <name>substrate</name>
    </ligand>
</feature>
<comment type="subunit">
    <text evidence="5">Homodimer.</text>
</comment>
<dbReference type="AlphaFoldDB" id="A0A553IHT9"/>
<feature type="domain" description="Orn/DAP/Arg decarboxylase 2 C-terminal" evidence="9">
    <location>
        <begin position="21"/>
        <end position="374"/>
    </location>
</feature>
<organism evidence="11 12">
    <name type="scientific">Acholeplasma laidlawii</name>
    <dbReference type="NCBI Taxonomy" id="2148"/>
    <lineage>
        <taxon>Bacteria</taxon>
        <taxon>Bacillati</taxon>
        <taxon>Mycoplasmatota</taxon>
        <taxon>Mollicutes</taxon>
        <taxon>Acholeplasmatales</taxon>
        <taxon>Acholeplasmataceae</taxon>
        <taxon>Acholeplasma</taxon>
    </lineage>
</organism>
<feature type="active site" description="Proton donor" evidence="7">
    <location>
        <position position="347"/>
    </location>
</feature>
<dbReference type="PRINTS" id="PR01179">
    <property type="entry name" value="ODADCRBXLASE"/>
</dbReference>
<dbReference type="Proteomes" id="UP000315938">
    <property type="component" value="Unassembled WGS sequence"/>
</dbReference>
<keyword evidence="5" id="KW-0028">Amino-acid biosynthesis</keyword>
<dbReference type="NCBIfam" id="TIGR01048">
    <property type="entry name" value="lysA"/>
    <property type="match status" value="1"/>
</dbReference>
<comment type="pathway">
    <text evidence="5 8">Amino-acid biosynthesis; L-lysine biosynthesis via DAP pathway; L-lysine from DL-2,6-diaminopimelate: step 1/1.</text>
</comment>
<comment type="catalytic activity">
    <reaction evidence="5 8">
        <text>meso-2,6-diaminopimelate + H(+) = L-lysine + CO2</text>
        <dbReference type="Rhea" id="RHEA:15101"/>
        <dbReference type="ChEBI" id="CHEBI:15378"/>
        <dbReference type="ChEBI" id="CHEBI:16526"/>
        <dbReference type="ChEBI" id="CHEBI:32551"/>
        <dbReference type="ChEBI" id="CHEBI:57791"/>
        <dbReference type="EC" id="4.1.1.20"/>
    </reaction>
</comment>
<sequence length="420" mass="47471">MTTIQHISFEDLKSKYQTPLYIYDEAAIRKQCKVFINKFRHPKVSSNVIYASKAFLTIAMAQLIMSEGLHLDCVSQGELYTALKAGFPVEKIVLHGNNKTKDELLMALNFRVGTIIVDNDYEASILNEIVNDKYKVSVMLRVNPGIDAHTHKYIKTSTLDSKFGMSILDPRTKDTIKSLNDNPNINFLGTHSHIGSQILEEHSFYDHAITILKFYKEIKELYQIDLKAVNLGGGFGVKYIKSDTRLDLNKVLPELLEIVYQTANSLEISVPHVYIEPGRSIVAEAGYTLYTVNQIKETINKKKYLFIDGAMNDHMRTALYQAKYDAFIVGKEDMVHDTTYTVAGKACESGDIIIEDILLPDAKPDDLLVVRTTGAYHYSMASHYNRLTIPPVIFVKDGQSKVVVRKESFMDLLSHDEALV</sequence>
<dbReference type="RefSeq" id="WP_064212139.1">
    <property type="nucleotide sequence ID" value="NZ_JACAOE010000001.1"/>
</dbReference>
<dbReference type="InterPro" id="IPR000183">
    <property type="entry name" value="Orn/DAP/Arg_de-COase"/>
</dbReference>
<dbReference type="Pfam" id="PF02784">
    <property type="entry name" value="Orn_Arg_deC_N"/>
    <property type="match status" value="1"/>
</dbReference>
<dbReference type="HAMAP" id="MF_02120">
    <property type="entry name" value="LysA"/>
    <property type="match status" value="1"/>
</dbReference>
<evidence type="ECO:0000256" key="8">
    <source>
        <dbReference type="RuleBase" id="RU003738"/>
    </source>
</evidence>
<comment type="similarity">
    <text evidence="5">Belongs to the Orn/Lys/Arg decarboxylase class-II family. LysA subfamily.</text>
</comment>
<comment type="caution">
    <text evidence="11">The sequence shown here is derived from an EMBL/GenBank/DDBJ whole genome shotgun (WGS) entry which is preliminary data.</text>
</comment>
<proteinExistence type="inferred from homology"/>
<evidence type="ECO:0000256" key="7">
    <source>
        <dbReference type="PIRSR" id="PIRSR600183-50"/>
    </source>
</evidence>
<keyword evidence="4 5" id="KW-0456">Lyase</keyword>
<dbReference type="InterPro" id="IPR022653">
    <property type="entry name" value="De-COase2_pyr-phos_BS"/>
</dbReference>
<evidence type="ECO:0000259" key="9">
    <source>
        <dbReference type="Pfam" id="PF00278"/>
    </source>
</evidence>
<evidence type="ECO:0000256" key="1">
    <source>
        <dbReference type="ARBA" id="ARBA00001933"/>
    </source>
</evidence>
<keyword evidence="2 5" id="KW-0210">Decarboxylase</keyword>
<dbReference type="PANTHER" id="PTHR43727">
    <property type="entry name" value="DIAMINOPIMELATE DECARBOXYLASE"/>
    <property type="match status" value="1"/>
</dbReference>
<dbReference type="PRINTS" id="PR01181">
    <property type="entry name" value="DAPDCRBXLASE"/>
</dbReference>
<dbReference type="EC" id="4.1.1.20" evidence="5 6"/>
<dbReference type="CDD" id="cd06828">
    <property type="entry name" value="PLPDE_III_DapDC"/>
    <property type="match status" value="1"/>
</dbReference>
<keyword evidence="5 8" id="KW-0457">Lysine biosynthesis</keyword>
<feature type="binding site" evidence="5">
    <location>
        <begin position="276"/>
        <end position="279"/>
    </location>
    <ligand>
        <name>pyridoxal 5'-phosphate</name>
        <dbReference type="ChEBI" id="CHEBI:597326"/>
    </ligand>
</feature>
<dbReference type="InterPro" id="IPR002986">
    <property type="entry name" value="DAP_deCOOHase_LysA"/>
</dbReference>
<feature type="domain" description="Orn/DAP/Arg decarboxylase 2 N-terminal" evidence="10">
    <location>
        <begin position="26"/>
        <end position="283"/>
    </location>
</feature>
<dbReference type="PANTHER" id="PTHR43727:SF2">
    <property type="entry name" value="GROUP IV DECARBOXYLASE"/>
    <property type="match status" value="1"/>
</dbReference>
<keyword evidence="3 5" id="KW-0663">Pyridoxal phosphate</keyword>